<gene>
    <name evidence="8" type="ORF">A3E45_03165</name>
</gene>
<comment type="caution">
    <text evidence="8">The sequence shown here is derived from an EMBL/GenBank/DDBJ whole genome shotgun (WGS) entry which is preliminary data.</text>
</comment>
<dbReference type="CDD" id="cd01335">
    <property type="entry name" value="Radical_SAM"/>
    <property type="match status" value="1"/>
</dbReference>
<dbReference type="GO" id="GO:0003824">
    <property type="term" value="F:catalytic activity"/>
    <property type="evidence" value="ECO:0007669"/>
    <property type="project" value="InterPro"/>
</dbReference>
<evidence type="ECO:0000313" key="8">
    <source>
        <dbReference type="EMBL" id="OGE35102.1"/>
    </source>
</evidence>
<sequence>MIEQGVLTNFPVRIALTDHCNLRCFFCSNEGMDLKCKNLRQVNLSHLKYFLEVAKDVGVIGVSLTGGEPSLYPNLEELLDHVKELKFNQTFFHTNGIRLTPPLIDNYLSSFSKVAVSIHTVNLKTWQMLTGGSHRQFTQLMANLGYLSSYSKSDKVTVEIKSVPMKGINDSADELEQLLDFCSDNKFRFKFLNFEPITLDQQYYQIALQETLDKVRSAGGEMLPPDDKFRGQKSYLPLNRFKYKGTNGVVIEIGCGQPEVCETCARSNEIFIDPGLEIKPCHASKVSFPLKPFIESRNNQGILGAMIRSRDFLSTKPGIGTTHWLN</sequence>
<organism evidence="8 9">
    <name type="scientific">Candidatus Daviesbacteria bacterium RIFCSPHIGHO2_12_FULL_43_11</name>
    <dbReference type="NCBI Taxonomy" id="1797780"/>
    <lineage>
        <taxon>Bacteria</taxon>
        <taxon>Candidatus Daviesiibacteriota</taxon>
    </lineage>
</organism>
<keyword evidence="5" id="KW-0408">Iron</keyword>
<name>A0A1F5K2E4_9BACT</name>
<dbReference type="SFLD" id="SFLDS00029">
    <property type="entry name" value="Radical_SAM"/>
    <property type="match status" value="1"/>
</dbReference>
<dbReference type="Proteomes" id="UP000176405">
    <property type="component" value="Unassembled WGS sequence"/>
</dbReference>
<dbReference type="PANTHER" id="PTHR11228">
    <property type="entry name" value="RADICAL SAM DOMAIN PROTEIN"/>
    <property type="match status" value="1"/>
</dbReference>
<evidence type="ECO:0000256" key="1">
    <source>
        <dbReference type="ARBA" id="ARBA00001966"/>
    </source>
</evidence>
<dbReference type="SFLD" id="SFLDG01067">
    <property type="entry name" value="SPASM/twitch_domain_containing"/>
    <property type="match status" value="1"/>
</dbReference>
<protein>
    <recommendedName>
        <fullName evidence="7">Radical SAM core domain-containing protein</fullName>
    </recommendedName>
</protein>
<proteinExistence type="predicted"/>
<evidence type="ECO:0000259" key="7">
    <source>
        <dbReference type="PROSITE" id="PS51918"/>
    </source>
</evidence>
<evidence type="ECO:0000256" key="6">
    <source>
        <dbReference type="ARBA" id="ARBA00023014"/>
    </source>
</evidence>
<dbReference type="InterPro" id="IPR058240">
    <property type="entry name" value="rSAM_sf"/>
</dbReference>
<dbReference type="Pfam" id="PF04055">
    <property type="entry name" value="Radical_SAM"/>
    <property type="match status" value="1"/>
</dbReference>
<evidence type="ECO:0000256" key="4">
    <source>
        <dbReference type="ARBA" id="ARBA00022723"/>
    </source>
</evidence>
<dbReference type="EMBL" id="MFDH01000028">
    <property type="protein sequence ID" value="OGE35102.1"/>
    <property type="molecule type" value="Genomic_DNA"/>
</dbReference>
<keyword evidence="4" id="KW-0479">Metal-binding</keyword>
<dbReference type="GO" id="GO:0051539">
    <property type="term" value="F:4 iron, 4 sulfur cluster binding"/>
    <property type="evidence" value="ECO:0007669"/>
    <property type="project" value="UniProtKB-KW"/>
</dbReference>
<dbReference type="PROSITE" id="PS01305">
    <property type="entry name" value="MOAA_NIFB_PQQE"/>
    <property type="match status" value="1"/>
</dbReference>
<reference evidence="8 9" key="1">
    <citation type="journal article" date="2016" name="Nat. Commun.">
        <title>Thousands of microbial genomes shed light on interconnected biogeochemical processes in an aquifer system.</title>
        <authorList>
            <person name="Anantharaman K."/>
            <person name="Brown C.T."/>
            <person name="Hug L.A."/>
            <person name="Sharon I."/>
            <person name="Castelle C.J."/>
            <person name="Probst A.J."/>
            <person name="Thomas B.C."/>
            <person name="Singh A."/>
            <person name="Wilkins M.J."/>
            <person name="Karaoz U."/>
            <person name="Brodie E.L."/>
            <person name="Williams K.H."/>
            <person name="Hubbard S.S."/>
            <person name="Banfield J.F."/>
        </authorList>
    </citation>
    <scope>NUCLEOTIDE SEQUENCE [LARGE SCALE GENOMIC DNA]</scope>
</reference>
<accession>A0A1F5K2E4</accession>
<comment type="cofactor">
    <cofactor evidence="1">
        <name>[4Fe-4S] cluster</name>
        <dbReference type="ChEBI" id="CHEBI:49883"/>
    </cofactor>
</comment>
<dbReference type="InterPro" id="IPR000385">
    <property type="entry name" value="MoaA_NifB_PqqE_Fe-S-bd_CS"/>
</dbReference>
<evidence type="ECO:0000256" key="3">
    <source>
        <dbReference type="ARBA" id="ARBA00022691"/>
    </source>
</evidence>
<dbReference type="InterPro" id="IPR050377">
    <property type="entry name" value="Radical_SAM_PqqE_MftC-like"/>
</dbReference>
<dbReference type="PROSITE" id="PS51918">
    <property type="entry name" value="RADICAL_SAM"/>
    <property type="match status" value="1"/>
</dbReference>
<dbReference type="PANTHER" id="PTHR11228:SF35">
    <property type="entry name" value="MOLYBDENUM COFACTOR BIOSYNTHESIS PROTEIN A-RELATED"/>
    <property type="match status" value="1"/>
</dbReference>
<evidence type="ECO:0000313" key="9">
    <source>
        <dbReference type="Proteomes" id="UP000176405"/>
    </source>
</evidence>
<dbReference type="SUPFAM" id="SSF102114">
    <property type="entry name" value="Radical SAM enzymes"/>
    <property type="match status" value="1"/>
</dbReference>
<dbReference type="Gene3D" id="3.20.20.70">
    <property type="entry name" value="Aldolase class I"/>
    <property type="match status" value="1"/>
</dbReference>
<dbReference type="GO" id="GO:0046872">
    <property type="term" value="F:metal ion binding"/>
    <property type="evidence" value="ECO:0007669"/>
    <property type="project" value="UniProtKB-KW"/>
</dbReference>
<keyword evidence="3" id="KW-0949">S-adenosyl-L-methionine</keyword>
<keyword evidence="6" id="KW-0411">Iron-sulfur</keyword>
<feature type="domain" description="Radical SAM core" evidence="7">
    <location>
        <begin position="4"/>
        <end position="221"/>
    </location>
</feature>
<evidence type="ECO:0000256" key="2">
    <source>
        <dbReference type="ARBA" id="ARBA00022485"/>
    </source>
</evidence>
<evidence type="ECO:0000256" key="5">
    <source>
        <dbReference type="ARBA" id="ARBA00023004"/>
    </source>
</evidence>
<dbReference type="AlphaFoldDB" id="A0A1F5K2E4"/>
<dbReference type="InterPro" id="IPR007197">
    <property type="entry name" value="rSAM"/>
</dbReference>
<keyword evidence="2" id="KW-0004">4Fe-4S</keyword>
<dbReference type="InterPro" id="IPR013785">
    <property type="entry name" value="Aldolase_TIM"/>
</dbReference>
<dbReference type="STRING" id="1797780.A3E45_03165"/>